<dbReference type="GO" id="GO:0003676">
    <property type="term" value="F:nucleic acid binding"/>
    <property type="evidence" value="ECO:0007669"/>
    <property type="project" value="InterPro"/>
</dbReference>
<feature type="domain" description="HIRAN" evidence="3">
    <location>
        <begin position="20"/>
        <end position="118"/>
    </location>
</feature>
<proteinExistence type="predicted"/>
<protein>
    <submittedName>
        <fullName evidence="4">HIRAN protein</fullName>
    </submittedName>
</protein>
<evidence type="ECO:0000259" key="3">
    <source>
        <dbReference type="SMART" id="SM00910"/>
    </source>
</evidence>
<evidence type="ECO:0000256" key="2">
    <source>
        <dbReference type="ARBA" id="ARBA00022801"/>
    </source>
</evidence>
<dbReference type="InterPro" id="IPR014905">
    <property type="entry name" value="HIRAN"/>
</dbReference>
<dbReference type="PATRIC" id="fig|36861.3.peg.2298"/>
<keyword evidence="5" id="KW-1185">Reference proteome</keyword>
<dbReference type="GO" id="GO:0016818">
    <property type="term" value="F:hydrolase activity, acting on acid anhydrides, in phosphorus-containing anhydrides"/>
    <property type="evidence" value="ECO:0007669"/>
    <property type="project" value="InterPro"/>
</dbReference>
<evidence type="ECO:0000313" key="5">
    <source>
        <dbReference type="Proteomes" id="UP000064243"/>
    </source>
</evidence>
<name>A0A106BKM7_THIDE</name>
<dbReference type="AlphaFoldDB" id="A0A106BKM7"/>
<dbReference type="STRING" id="1123392.GCA_000376425_02622"/>
<reference evidence="4 5" key="1">
    <citation type="journal article" date="2015" name="Appl. Environ. Microbiol.">
        <title>Aerobic and Anaerobic Thiosulfate Oxidation by a Cold-Adapted, Subglacial Chemoautotroph.</title>
        <authorList>
            <person name="Harrold Z.R."/>
            <person name="Skidmore M.L."/>
            <person name="Hamilton T.L."/>
            <person name="Desch L."/>
            <person name="Amada K."/>
            <person name="van Gelder W."/>
            <person name="Glover K."/>
            <person name="Roden E.E."/>
            <person name="Boyd E.S."/>
        </authorList>
    </citation>
    <scope>NUCLEOTIDE SEQUENCE [LARGE SCALE GENOMIC DNA]</scope>
    <source>
        <strain evidence="4 5">RG</strain>
    </source>
</reference>
<sequence>MLCLVWVWAQPLYAQVAAHILLQDSPLAGFQYHAGKTLWPQMQVGDALTLVREPDNTHDAKAVRVEWQGHKIGYVPRRENADVARFMDGGQTLVARIVRLAEVRNPWSRVRFEILIPLQP</sequence>
<dbReference type="SMART" id="SM00910">
    <property type="entry name" value="HIRAN"/>
    <property type="match status" value="1"/>
</dbReference>
<comment type="caution">
    <text evidence="4">The sequence shown here is derived from an EMBL/GenBank/DDBJ whole genome shotgun (WGS) entry which is preliminary data.</text>
</comment>
<gene>
    <name evidence="4" type="ORF">ABW22_12580</name>
</gene>
<dbReference type="EMBL" id="LDUG01000036">
    <property type="protein sequence ID" value="KVW94224.1"/>
    <property type="molecule type" value="Genomic_DNA"/>
</dbReference>
<dbReference type="GO" id="GO:0008270">
    <property type="term" value="F:zinc ion binding"/>
    <property type="evidence" value="ECO:0007669"/>
    <property type="project" value="InterPro"/>
</dbReference>
<evidence type="ECO:0000256" key="1">
    <source>
        <dbReference type="ARBA" id="ARBA00022723"/>
    </source>
</evidence>
<keyword evidence="1" id="KW-0479">Metal-binding</keyword>
<accession>A0A106BKM7</accession>
<dbReference type="Proteomes" id="UP000064243">
    <property type="component" value="Unassembled WGS sequence"/>
</dbReference>
<keyword evidence="2" id="KW-0378">Hydrolase</keyword>
<dbReference type="Gene3D" id="3.30.70.2330">
    <property type="match status" value="1"/>
</dbReference>
<dbReference type="Pfam" id="PF08797">
    <property type="entry name" value="HIRAN"/>
    <property type="match status" value="1"/>
</dbReference>
<evidence type="ECO:0000313" key="4">
    <source>
        <dbReference type="EMBL" id="KVW94224.1"/>
    </source>
</evidence>
<organism evidence="4 5">
    <name type="scientific">Thiobacillus denitrificans</name>
    <dbReference type="NCBI Taxonomy" id="36861"/>
    <lineage>
        <taxon>Bacteria</taxon>
        <taxon>Pseudomonadati</taxon>
        <taxon>Pseudomonadota</taxon>
        <taxon>Betaproteobacteria</taxon>
        <taxon>Nitrosomonadales</taxon>
        <taxon>Thiobacillaceae</taxon>
        <taxon>Thiobacillus</taxon>
    </lineage>
</organism>